<accession>A0ABQ2H1H1</accession>
<keyword evidence="4" id="KW-1185">Reference proteome</keyword>
<evidence type="ECO:0000256" key="1">
    <source>
        <dbReference type="ARBA" id="ARBA00022679"/>
    </source>
</evidence>
<dbReference type="PANTHER" id="PTHR46401:SF2">
    <property type="entry name" value="GLYCOSYLTRANSFERASE WBBK-RELATED"/>
    <property type="match status" value="1"/>
</dbReference>
<name>A0ABQ2H1H1_9PSED</name>
<dbReference type="CDD" id="cd03809">
    <property type="entry name" value="GT4_MtfB-like"/>
    <property type="match status" value="1"/>
</dbReference>
<evidence type="ECO:0000313" key="3">
    <source>
        <dbReference type="EMBL" id="GGM22162.1"/>
    </source>
</evidence>
<gene>
    <name evidence="3" type="primary">wbpY</name>
    <name evidence="3" type="ORF">GCM10009425_36240</name>
</gene>
<sequence>MKVILSVEPVRYPLTGIGRYTYELARHLQANAAIEDLKLFAGRSFRSELSVPQATPGGSHLVKRAIQKNTLFIEAYRVLSQYLKGKALKEMGDYLYHGPNFFLPPFPGPSVVTFHDLSPFTWKNCHQPQLLSFMEKGISYSLRTASELITDSEYTRRELANYFSWPLDRIHAVPLASSGEFSPRTNAEIEPLLSKYRLQWQGYSLFVSTIEPRKNIETLLAAYSRLPQSLRLRYPLILTGYEGWQNETIMQRISEAEREGWARYLGFLPSSELPLLFAGARLFTFPSHYEGFGLPVLEAMSSGIPVVCSNSSSLPEVAGEAALMCEPMDVDGFTGILMRGLEDNIWREQSVIAGLARAAEFSWARCANETVQVYEKVLSVR</sequence>
<dbReference type="EMBL" id="BMNW01000008">
    <property type="protein sequence ID" value="GGM22162.1"/>
    <property type="molecule type" value="Genomic_DNA"/>
</dbReference>
<dbReference type="RefSeq" id="WP_188867525.1">
    <property type="nucleotide sequence ID" value="NZ_BMNW01000008.1"/>
</dbReference>
<organism evidence="3 4">
    <name type="scientific">Pseudomonas asuensis</name>
    <dbReference type="NCBI Taxonomy" id="1825787"/>
    <lineage>
        <taxon>Bacteria</taxon>
        <taxon>Pseudomonadati</taxon>
        <taxon>Pseudomonadota</taxon>
        <taxon>Gammaproteobacteria</taxon>
        <taxon>Pseudomonadales</taxon>
        <taxon>Pseudomonadaceae</taxon>
        <taxon>Pseudomonas</taxon>
    </lineage>
</organism>
<feature type="domain" description="Glycosyl transferase family 1" evidence="2">
    <location>
        <begin position="203"/>
        <end position="348"/>
    </location>
</feature>
<dbReference type="Proteomes" id="UP000616499">
    <property type="component" value="Unassembled WGS sequence"/>
</dbReference>
<evidence type="ECO:0000259" key="2">
    <source>
        <dbReference type="Pfam" id="PF00534"/>
    </source>
</evidence>
<protein>
    <submittedName>
        <fullName evidence="3">Glycosyltransferase WbpY</fullName>
    </submittedName>
</protein>
<comment type="caution">
    <text evidence="3">The sequence shown here is derived from an EMBL/GenBank/DDBJ whole genome shotgun (WGS) entry which is preliminary data.</text>
</comment>
<dbReference type="Pfam" id="PF00534">
    <property type="entry name" value="Glycos_transf_1"/>
    <property type="match status" value="1"/>
</dbReference>
<evidence type="ECO:0000313" key="4">
    <source>
        <dbReference type="Proteomes" id="UP000616499"/>
    </source>
</evidence>
<keyword evidence="1" id="KW-0808">Transferase</keyword>
<proteinExistence type="predicted"/>
<reference evidence="4" key="1">
    <citation type="journal article" date="2019" name="Int. J. Syst. Evol. Microbiol.">
        <title>The Global Catalogue of Microorganisms (GCM) 10K type strain sequencing project: providing services to taxonomists for standard genome sequencing and annotation.</title>
        <authorList>
            <consortium name="The Broad Institute Genomics Platform"/>
            <consortium name="The Broad Institute Genome Sequencing Center for Infectious Disease"/>
            <person name="Wu L."/>
            <person name="Ma J."/>
        </authorList>
    </citation>
    <scope>NUCLEOTIDE SEQUENCE [LARGE SCALE GENOMIC DNA]</scope>
    <source>
        <strain evidence="4">JCM 13501</strain>
    </source>
</reference>
<dbReference type="Gene3D" id="3.40.50.2000">
    <property type="entry name" value="Glycogen Phosphorylase B"/>
    <property type="match status" value="2"/>
</dbReference>
<dbReference type="InterPro" id="IPR001296">
    <property type="entry name" value="Glyco_trans_1"/>
</dbReference>
<dbReference type="PANTHER" id="PTHR46401">
    <property type="entry name" value="GLYCOSYLTRANSFERASE WBBK-RELATED"/>
    <property type="match status" value="1"/>
</dbReference>
<dbReference type="SUPFAM" id="SSF53756">
    <property type="entry name" value="UDP-Glycosyltransferase/glycogen phosphorylase"/>
    <property type="match status" value="1"/>
</dbReference>